<dbReference type="GO" id="GO:0045944">
    <property type="term" value="P:positive regulation of transcription by RNA polymerase II"/>
    <property type="evidence" value="ECO:0007669"/>
    <property type="project" value="TreeGrafter"/>
</dbReference>
<feature type="domain" description="YTH" evidence="2">
    <location>
        <begin position="90"/>
        <end position="225"/>
    </location>
</feature>
<dbReference type="STRING" id="312017.Q22NS3"/>
<dbReference type="HOGENOM" id="CLU_474521_0_0_1"/>
<feature type="region of interest" description="Disordered" evidence="1">
    <location>
        <begin position="1"/>
        <end position="22"/>
    </location>
</feature>
<dbReference type="AlphaFoldDB" id="Q22NS3"/>
<feature type="compositionally biased region" description="Polar residues" evidence="1">
    <location>
        <begin position="533"/>
        <end position="549"/>
    </location>
</feature>
<dbReference type="PANTHER" id="PTHR46007:SF8">
    <property type="entry name" value="C2H2-TYPE DOMAIN-CONTAINING PROTEIN"/>
    <property type="match status" value="1"/>
</dbReference>
<feature type="compositionally biased region" description="Low complexity" evidence="1">
    <location>
        <begin position="463"/>
        <end position="532"/>
    </location>
</feature>
<dbReference type="Pfam" id="PF04146">
    <property type="entry name" value="YTH"/>
    <property type="match status" value="1"/>
</dbReference>
<feature type="region of interest" description="Disordered" evidence="1">
    <location>
        <begin position="460"/>
        <end position="549"/>
    </location>
</feature>
<dbReference type="GO" id="GO:0003723">
    <property type="term" value="F:RNA binding"/>
    <property type="evidence" value="ECO:0007669"/>
    <property type="project" value="InterPro"/>
</dbReference>
<dbReference type="Proteomes" id="UP000009168">
    <property type="component" value="Unassembled WGS sequence"/>
</dbReference>
<dbReference type="GO" id="GO:0016592">
    <property type="term" value="C:mediator complex"/>
    <property type="evidence" value="ECO:0007669"/>
    <property type="project" value="TreeGrafter"/>
</dbReference>
<feature type="compositionally biased region" description="Low complexity" evidence="1">
    <location>
        <begin position="8"/>
        <end position="22"/>
    </location>
</feature>
<dbReference type="PANTHER" id="PTHR46007">
    <property type="entry name" value="MEDIATOR OF RNA POLYMERASE II TRANSCRIPTION SUBUNIT 12"/>
    <property type="match status" value="1"/>
</dbReference>
<dbReference type="EMBL" id="GG662857">
    <property type="protein sequence ID" value="EAR86712.1"/>
    <property type="molecule type" value="Genomic_DNA"/>
</dbReference>
<sequence>MEQDYINTEQQQQGQKQQEATTENNVVFQDQQETNQIEEQVQTIPIYMDCGLMPEFKSADYKSLESIKETFAPLKNINDPNFTIPNLESAIFLKFSSSNKDHLHKAIKYGIWTTVNHQINQIEKIYQESLNNPLAQIYFYFFFENQLYGMAKLKEGFNPNKSFQLWTEEARWFGIFEIEWIFVGKVDVGSENQNQDKSLKFKQEQALKLFEFAKKSDFQTVFNDFESFDLKEKEIRKVREDREGEYYQKFCQTHSQNQFNYEKGIFPDKRNKNYHKGFQHKNNQGYYQHNQNHQNYNHYQSHHYQNSYYNQNIDGNTNNNNNYAMKNMNQHNYQFMTQQQQQQILSIPYIQTPEDFEKFIQSQPKIYFNQNGGFKKHTNKKYFNNNNNQQKGYRFNAKYQNQQKPFNNNDQQLPTDPSSSQSPTVEHQEVNSTEQTQQVEQNTNNQQNQHYHKNYQHHSHYRQNNGYNNQYHYNNNNQQVNGNYNNKFQHYKNYNNNGYYQNNNGNGNYYNNKKYNNRNFKQNNQNRQNRQNIQSQGYQGDQNDFPSINDVQHQNQVDDLTQVEQQMDAINISQQ</sequence>
<feature type="compositionally biased region" description="Polar residues" evidence="1">
    <location>
        <begin position="404"/>
        <end position="425"/>
    </location>
</feature>
<evidence type="ECO:0000259" key="2">
    <source>
        <dbReference type="PROSITE" id="PS50882"/>
    </source>
</evidence>
<dbReference type="InterPro" id="IPR007275">
    <property type="entry name" value="YTH_domain"/>
</dbReference>
<dbReference type="RefSeq" id="XP_001006957.1">
    <property type="nucleotide sequence ID" value="XM_001006957.3"/>
</dbReference>
<dbReference type="OrthoDB" id="306690at2759"/>
<dbReference type="GeneID" id="7827050"/>
<dbReference type="KEGG" id="tet:TTHERM_00197760"/>
<accession>Q22NS3</accession>
<reference evidence="4" key="1">
    <citation type="journal article" date="2006" name="PLoS Biol.">
        <title>Macronuclear genome sequence of the ciliate Tetrahymena thermophila, a model eukaryote.</title>
        <authorList>
            <person name="Eisen J.A."/>
            <person name="Coyne R.S."/>
            <person name="Wu M."/>
            <person name="Wu D."/>
            <person name="Thiagarajan M."/>
            <person name="Wortman J.R."/>
            <person name="Badger J.H."/>
            <person name="Ren Q."/>
            <person name="Amedeo P."/>
            <person name="Jones K.M."/>
            <person name="Tallon L.J."/>
            <person name="Delcher A.L."/>
            <person name="Salzberg S.L."/>
            <person name="Silva J.C."/>
            <person name="Haas B.J."/>
            <person name="Majoros W.H."/>
            <person name="Farzad M."/>
            <person name="Carlton J.M."/>
            <person name="Smith R.K. Jr."/>
            <person name="Garg J."/>
            <person name="Pearlman R.E."/>
            <person name="Karrer K.M."/>
            <person name="Sun L."/>
            <person name="Manning G."/>
            <person name="Elde N.C."/>
            <person name="Turkewitz A.P."/>
            <person name="Asai D.J."/>
            <person name="Wilkes D.E."/>
            <person name="Wang Y."/>
            <person name="Cai H."/>
            <person name="Collins K."/>
            <person name="Stewart B.A."/>
            <person name="Lee S.R."/>
            <person name="Wilamowska K."/>
            <person name="Weinberg Z."/>
            <person name="Ruzzo W.L."/>
            <person name="Wloga D."/>
            <person name="Gaertig J."/>
            <person name="Frankel J."/>
            <person name="Tsao C.-C."/>
            <person name="Gorovsky M.A."/>
            <person name="Keeling P.J."/>
            <person name="Waller R.F."/>
            <person name="Patron N.J."/>
            <person name="Cherry J.M."/>
            <person name="Stover N.A."/>
            <person name="Krieger C.J."/>
            <person name="del Toro C."/>
            <person name="Ryder H.F."/>
            <person name="Williamson S.C."/>
            <person name="Barbeau R.A."/>
            <person name="Hamilton E.P."/>
            <person name="Orias E."/>
        </authorList>
    </citation>
    <scope>NUCLEOTIDE SEQUENCE [LARGE SCALE GENOMIC DNA]</scope>
    <source>
        <strain evidence="4">SB210</strain>
    </source>
</reference>
<evidence type="ECO:0000313" key="3">
    <source>
        <dbReference type="EMBL" id="EAR86712.1"/>
    </source>
</evidence>
<dbReference type="InterPro" id="IPR051647">
    <property type="entry name" value="Mediator_comp_sub12"/>
</dbReference>
<feature type="compositionally biased region" description="Low complexity" evidence="1">
    <location>
        <begin position="430"/>
        <end position="446"/>
    </location>
</feature>
<dbReference type="eggNOG" id="KOG1901">
    <property type="taxonomic scope" value="Eukaryota"/>
</dbReference>
<feature type="region of interest" description="Disordered" evidence="1">
    <location>
        <begin position="404"/>
        <end position="446"/>
    </location>
</feature>
<dbReference type="InParanoid" id="Q22NS3"/>
<protein>
    <recommendedName>
        <fullName evidence="2">YTH domain-containing protein</fullName>
    </recommendedName>
</protein>
<dbReference type="SMR" id="Q22NS3"/>
<keyword evidence="4" id="KW-1185">Reference proteome</keyword>
<dbReference type="GO" id="GO:0003713">
    <property type="term" value="F:transcription coactivator activity"/>
    <property type="evidence" value="ECO:0007669"/>
    <property type="project" value="TreeGrafter"/>
</dbReference>
<dbReference type="PROSITE" id="PS50882">
    <property type="entry name" value="YTH"/>
    <property type="match status" value="1"/>
</dbReference>
<gene>
    <name evidence="3" type="ORF">TTHERM_00197760</name>
</gene>
<organism evidence="3 4">
    <name type="scientific">Tetrahymena thermophila (strain SB210)</name>
    <dbReference type="NCBI Taxonomy" id="312017"/>
    <lineage>
        <taxon>Eukaryota</taxon>
        <taxon>Sar</taxon>
        <taxon>Alveolata</taxon>
        <taxon>Ciliophora</taxon>
        <taxon>Intramacronucleata</taxon>
        <taxon>Oligohymenophorea</taxon>
        <taxon>Hymenostomatida</taxon>
        <taxon>Tetrahymenina</taxon>
        <taxon>Tetrahymenidae</taxon>
        <taxon>Tetrahymena</taxon>
    </lineage>
</organism>
<dbReference type="Gene3D" id="3.10.590.10">
    <property type="entry name" value="ph1033 like domains"/>
    <property type="match status" value="1"/>
</dbReference>
<name>Q22NS3_TETTS</name>
<evidence type="ECO:0000256" key="1">
    <source>
        <dbReference type="SAM" id="MobiDB-lite"/>
    </source>
</evidence>
<proteinExistence type="predicted"/>
<evidence type="ECO:0000313" key="4">
    <source>
        <dbReference type="Proteomes" id="UP000009168"/>
    </source>
</evidence>